<feature type="transmembrane region" description="Helical" evidence="1">
    <location>
        <begin position="337"/>
        <end position="354"/>
    </location>
</feature>
<keyword evidence="1" id="KW-1133">Transmembrane helix</keyword>
<dbReference type="EMBL" id="JAXHDO010000006">
    <property type="protein sequence ID" value="MDY4337941.1"/>
    <property type="molecule type" value="Genomic_DNA"/>
</dbReference>
<keyword evidence="3" id="KW-1185">Reference proteome</keyword>
<evidence type="ECO:0008006" key="4">
    <source>
        <dbReference type="Google" id="ProtNLM"/>
    </source>
</evidence>
<evidence type="ECO:0000313" key="3">
    <source>
        <dbReference type="Proteomes" id="UP001272345"/>
    </source>
</evidence>
<feature type="transmembrane region" description="Helical" evidence="1">
    <location>
        <begin position="283"/>
        <end position="301"/>
    </location>
</feature>
<evidence type="ECO:0000313" key="2">
    <source>
        <dbReference type="EMBL" id="MDY4337941.1"/>
    </source>
</evidence>
<feature type="transmembrane region" description="Helical" evidence="1">
    <location>
        <begin position="256"/>
        <end position="277"/>
    </location>
</feature>
<proteinExistence type="predicted"/>
<comment type="caution">
    <text evidence="2">The sequence shown here is derived from an EMBL/GenBank/DDBJ whole genome shotgun (WGS) entry which is preliminary data.</text>
</comment>
<dbReference type="RefSeq" id="WP_320693977.1">
    <property type="nucleotide sequence ID" value="NZ_JAXHDO010000006.1"/>
</dbReference>
<gene>
    <name evidence="2" type="ORF">SPC83_07350</name>
</gene>
<sequence length="476" mass="55815">MKKNYLFTGLISLFFTVLVWLTMVTSVKKGIPFSDASIFEYFGYAMNNGELMYANLFDHKGPVIFILNYLGYLIGGSLGIKLLYLFCTFFFFVISFLTSKLFTGNKQSILVLFLIFLVYEHFFDGGWSLEGYILPLISYSLYVFLKFFIKNNIKNYEIILAGLCFAIVFFTKANMIGIWLIFGLYIIVHYVTLKRYKDLISTIVRFFIGVLIFTIPLFIYLIYKGIFFEMLYQSIGINFIYTTESNNGSIKEIFKWYLSQSNSLSLNLMILISSFLLWEKFKYKSILYHVAFLLCLLLALISKRSYGHYILVIIPLLVPYISYMFNLFKNFTIKKFTLLLLGLCVIYLANINYVRESIKTRDRNSSYLQQSVASYIKSNSQEGDRIYTHRQNGTIYLYSERLSSTKFFFIPAVTNDKILIEDFKKSITENPPLYIVFDTEWDYGKLTDSFIKEYVRSNYKLEKQIETSMIYRKIGS</sequence>
<evidence type="ECO:0000256" key="1">
    <source>
        <dbReference type="SAM" id="Phobius"/>
    </source>
</evidence>
<protein>
    <recommendedName>
        <fullName evidence="4">Glycosyltransferase RgtA/B/C/D-like domain-containing protein</fullName>
    </recommendedName>
</protein>
<accession>A0ABU5FTB9</accession>
<keyword evidence="1" id="KW-0472">Membrane</keyword>
<feature type="transmembrane region" description="Helical" evidence="1">
    <location>
        <begin position="132"/>
        <end position="149"/>
    </location>
</feature>
<feature type="transmembrane region" description="Helical" evidence="1">
    <location>
        <begin position="308"/>
        <end position="325"/>
    </location>
</feature>
<keyword evidence="1" id="KW-0812">Transmembrane</keyword>
<organism evidence="2 3">
    <name type="scientific">Streptococcus wuxiensis</name>
    <dbReference type="NCBI Taxonomy" id="3095078"/>
    <lineage>
        <taxon>Bacteria</taxon>
        <taxon>Bacillati</taxon>
        <taxon>Bacillota</taxon>
        <taxon>Bacilli</taxon>
        <taxon>Lactobacillales</taxon>
        <taxon>Streptococcaceae</taxon>
        <taxon>Streptococcus</taxon>
    </lineage>
</organism>
<feature type="transmembrane region" description="Helical" evidence="1">
    <location>
        <begin position="203"/>
        <end position="223"/>
    </location>
</feature>
<name>A0ABU5FTB9_9STRE</name>
<feature type="transmembrane region" description="Helical" evidence="1">
    <location>
        <begin position="158"/>
        <end position="191"/>
    </location>
</feature>
<feature type="transmembrane region" description="Helical" evidence="1">
    <location>
        <begin position="109"/>
        <end position="126"/>
    </location>
</feature>
<feature type="transmembrane region" description="Helical" evidence="1">
    <location>
        <begin position="69"/>
        <end position="97"/>
    </location>
</feature>
<dbReference type="Proteomes" id="UP001272345">
    <property type="component" value="Unassembled WGS sequence"/>
</dbReference>
<reference evidence="2 3" key="1">
    <citation type="submission" date="2023-11" db="EMBL/GenBank/DDBJ databases">
        <title>Streptococcus wuxiensis sp. nov., Streptococcus jiangnanensis sp. nov., Streptococcus fermentans sp. nov., three novel members of the genus Streptococcus isolated from breast milk.</title>
        <authorList>
            <person name="Zhou Y."/>
            <person name="Yang B."/>
        </authorList>
    </citation>
    <scope>NUCLEOTIDE SEQUENCE [LARGE SCALE GENOMIC DNA]</scope>
    <source>
        <strain evidence="2 3">21WXBC0057M1</strain>
    </source>
</reference>